<reference evidence="4 5" key="1">
    <citation type="submission" date="2022-11" db="EMBL/GenBank/DDBJ databases">
        <title>Nonomuraea corallina sp. nov., a new species of the genus Nonomuraea isolated from sea side sediment in Thai sea.</title>
        <authorList>
            <person name="Ngamcharungchit C."/>
            <person name="Matsumoto A."/>
            <person name="Suriyachadkun C."/>
            <person name="Panbangred W."/>
            <person name="Inahashi Y."/>
            <person name="Intra B."/>
        </authorList>
    </citation>
    <scope>NUCLEOTIDE SEQUENCE [LARGE SCALE GENOMIC DNA]</scope>
    <source>
        <strain evidence="4 5">DSM 43553</strain>
    </source>
</reference>
<accession>A0ABT4T8M8</accession>
<proteinExistence type="inferred from homology"/>
<comment type="similarity">
    <text evidence="3">Belongs to the gas vesicle GvpF/GvpL family.</text>
</comment>
<evidence type="ECO:0000256" key="1">
    <source>
        <dbReference type="ARBA" id="ARBA00022987"/>
    </source>
</evidence>
<comment type="subcellular location">
    <subcellularLocation>
        <location evidence="2">Gas vesicle</location>
    </subcellularLocation>
</comment>
<sequence length="260" mass="28409">MDAEQGVYLYAVTRDEGGEPDGPAGVAGAPVRRLAHRGLAAFISTVSLQEFGEESLRRSMEDLAWLEEIARAHHRVVEAVARRGPTAPVRLVTVYTGEAQVRELLDERHAQFEEVLRRVSGRWEWGVKAYAVASPAEPVAETQDAPPGAAYLNRRRAALRGREDGWRRAAEHAQAVHEALMGIAVAGTRHRAQDPQLSGRREQMVLNGAYLVDEARAAEFARVVEDPAERGVTLELVGPWAPYSFAALGHDGETAYGDAS</sequence>
<dbReference type="EMBL" id="JAPNUD010000140">
    <property type="protein sequence ID" value="MDA0645470.1"/>
    <property type="molecule type" value="Genomic_DNA"/>
</dbReference>
<gene>
    <name evidence="4" type="ORF">OUY24_33005</name>
</gene>
<evidence type="ECO:0000256" key="2">
    <source>
        <dbReference type="ARBA" id="ARBA00035108"/>
    </source>
</evidence>
<comment type="caution">
    <text evidence="4">The sequence shown here is derived from an EMBL/GenBank/DDBJ whole genome shotgun (WGS) entry which is preliminary data.</text>
</comment>
<keyword evidence="1" id="KW-0304">Gas vesicle</keyword>
<dbReference type="RefSeq" id="WP_271279094.1">
    <property type="nucleotide sequence ID" value="NZ_BAABFD010000009.1"/>
</dbReference>
<evidence type="ECO:0000313" key="5">
    <source>
        <dbReference type="Proteomes" id="UP001212498"/>
    </source>
</evidence>
<dbReference type="PANTHER" id="PTHR36852">
    <property type="entry name" value="PROTEIN GVPL 2"/>
    <property type="match status" value="1"/>
</dbReference>
<name>A0ABT4T8M8_9ACTN</name>
<evidence type="ECO:0000313" key="4">
    <source>
        <dbReference type="EMBL" id="MDA0645470.1"/>
    </source>
</evidence>
<protein>
    <submittedName>
        <fullName evidence="4">GvpL/GvpF family gas vesicle protein</fullName>
    </submittedName>
</protein>
<dbReference type="Pfam" id="PF06386">
    <property type="entry name" value="GvpL_GvpF"/>
    <property type="match status" value="1"/>
</dbReference>
<evidence type="ECO:0000256" key="3">
    <source>
        <dbReference type="ARBA" id="ARBA00035643"/>
    </source>
</evidence>
<dbReference type="InterPro" id="IPR009430">
    <property type="entry name" value="GvpL/GvpF"/>
</dbReference>
<dbReference type="PANTHER" id="PTHR36852:SF1">
    <property type="entry name" value="PROTEIN GVPL 2"/>
    <property type="match status" value="1"/>
</dbReference>
<dbReference type="Proteomes" id="UP001212498">
    <property type="component" value="Unassembled WGS sequence"/>
</dbReference>
<keyword evidence="5" id="KW-1185">Reference proteome</keyword>
<organism evidence="4 5">
    <name type="scientific">Nonomuraea ferruginea</name>
    <dbReference type="NCBI Taxonomy" id="46174"/>
    <lineage>
        <taxon>Bacteria</taxon>
        <taxon>Bacillati</taxon>
        <taxon>Actinomycetota</taxon>
        <taxon>Actinomycetes</taxon>
        <taxon>Streptosporangiales</taxon>
        <taxon>Streptosporangiaceae</taxon>
        <taxon>Nonomuraea</taxon>
    </lineage>
</organism>